<feature type="domain" description="C2" evidence="3">
    <location>
        <begin position="21"/>
        <end position="140"/>
    </location>
</feature>
<dbReference type="GO" id="GO:0044325">
    <property type="term" value="F:transmembrane transporter binding"/>
    <property type="evidence" value="ECO:0007669"/>
    <property type="project" value="TreeGrafter"/>
</dbReference>
<reference evidence="4" key="1">
    <citation type="submission" date="2014-08" db="EMBL/GenBank/DDBJ databases">
        <authorList>
            <person name="Murali S."/>
            <person name="Richards S."/>
            <person name="Bandaranaike D."/>
            <person name="Bellair M."/>
            <person name="Blankenburg K."/>
            <person name="Chao H."/>
            <person name="Dinh H."/>
            <person name="Doddapaneni H."/>
            <person name="Dugan-Rocha S."/>
            <person name="Elkadiri S."/>
            <person name="Gnanaolivu R."/>
            <person name="Hughes D."/>
            <person name="Lee S."/>
            <person name="Li M."/>
            <person name="Ming W."/>
            <person name="Munidasa M."/>
            <person name="Muniz J."/>
            <person name="Nguyen L."/>
            <person name="Osuji N."/>
            <person name="Pu L.-L."/>
            <person name="Puazo M."/>
            <person name="Skinner E."/>
            <person name="Qu C."/>
            <person name="Quiroz J."/>
            <person name="Raj R."/>
            <person name="Weissenberger G."/>
            <person name="Xin Y."/>
            <person name="Zou X."/>
            <person name="Han Y."/>
            <person name="Worley K."/>
            <person name="Muzny D."/>
            <person name="Gibbs R."/>
        </authorList>
    </citation>
    <scope>NUCLEOTIDE SEQUENCE</scope>
    <source>
        <strain evidence="4">HAZT.00-mixed</strain>
        <tissue evidence="4">Whole organism</tissue>
    </source>
</reference>
<name>A0A6A0H013_HYAAZ</name>
<dbReference type="GO" id="GO:0048167">
    <property type="term" value="P:regulation of synaptic plasticity"/>
    <property type="evidence" value="ECO:0007669"/>
    <property type="project" value="TreeGrafter"/>
</dbReference>
<reference evidence="4" key="2">
    <citation type="journal article" date="2018" name="Environ. Sci. Technol.">
        <title>The Toxicogenome of Hyalella azteca: A Model for Sediment Ecotoxicology and Evolutionary Toxicology.</title>
        <authorList>
            <person name="Poynton H.C."/>
            <person name="Hasenbein S."/>
            <person name="Benoit J.B."/>
            <person name="Sepulveda M.S."/>
            <person name="Poelchau M.F."/>
            <person name="Hughes D.S.T."/>
            <person name="Murali S.C."/>
            <person name="Chen S."/>
            <person name="Glastad K.M."/>
            <person name="Goodisman M.A.D."/>
            <person name="Werren J.H."/>
            <person name="Vineis J.H."/>
            <person name="Bowen J.L."/>
            <person name="Friedrich M."/>
            <person name="Jones J."/>
            <person name="Robertson H.M."/>
            <person name="Feyereisen R."/>
            <person name="Mechler-Hickson A."/>
            <person name="Mathers N."/>
            <person name="Lee C.E."/>
            <person name="Colbourne J.K."/>
            <person name="Biales A."/>
            <person name="Johnston J.S."/>
            <person name="Wellborn G.A."/>
            <person name="Rosendale A.J."/>
            <person name="Cridge A.G."/>
            <person name="Munoz-Torres M.C."/>
            <person name="Bain P.A."/>
            <person name="Manny A.R."/>
            <person name="Major K.M."/>
            <person name="Lambert F.N."/>
            <person name="Vulpe C.D."/>
            <person name="Tuck P."/>
            <person name="Blalock B.J."/>
            <person name="Lin Y.Y."/>
            <person name="Smith M.E."/>
            <person name="Ochoa-Acuna H."/>
            <person name="Chen M.M."/>
            <person name="Childers C.P."/>
            <person name="Qu J."/>
            <person name="Dugan S."/>
            <person name="Lee S.L."/>
            <person name="Chao H."/>
            <person name="Dinh H."/>
            <person name="Han Y."/>
            <person name="Doddapaneni H."/>
            <person name="Worley K.C."/>
            <person name="Muzny D.M."/>
            <person name="Gibbs R.A."/>
            <person name="Richards S."/>
        </authorList>
    </citation>
    <scope>NUCLEOTIDE SEQUENCE</scope>
    <source>
        <strain evidence="4">HAZT.00-mixed</strain>
        <tissue evidence="4">Whole organism</tissue>
    </source>
</reference>
<dbReference type="AlphaFoldDB" id="A0A6A0H013"/>
<accession>A0A6A0H013</accession>
<evidence type="ECO:0000313" key="4">
    <source>
        <dbReference type="EMBL" id="KAA0192980.1"/>
    </source>
</evidence>
<sequence length="141" mass="15861">MLGPCQVLPRGYREVYTDDISPGEILLELSLTKLHLEVIIGSARGLPLAESGRPPDTYVKTYLKSRESKFNKRKTKVIQSSTKPVYHQTVRYLPSDALGKILLVMVWEKSKYFAHNKCIGSAEINLGDLYFGLALFNAMIV</sequence>
<dbReference type="InterPro" id="IPR035892">
    <property type="entry name" value="C2_domain_sf"/>
</dbReference>
<gene>
    <name evidence="4" type="ORF">HAZT_HAZT002624</name>
</gene>
<dbReference type="Gene3D" id="2.60.40.150">
    <property type="entry name" value="C2 domain"/>
    <property type="match status" value="1"/>
</dbReference>
<dbReference type="PANTHER" id="PTHR12157:SF24">
    <property type="entry name" value="FIFE, ISOFORM D"/>
    <property type="match status" value="1"/>
</dbReference>
<comment type="caution">
    <text evidence="4">The sequence shown here is derived from an EMBL/GenBank/DDBJ whole genome shotgun (WGS) entry which is preliminary data.</text>
</comment>
<dbReference type="GO" id="GO:0031267">
    <property type="term" value="F:small GTPase binding"/>
    <property type="evidence" value="ECO:0007669"/>
    <property type="project" value="InterPro"/>
</dbReference>
<dbReference type="SMART" id="SM00239">
    <property type="entry name" value="C2"/>
    <property type="match status" value="1"/>
</dbReference>
<dbReference type="InterPro" id="IPR039032">
    <property type="entry name" value="Rim-like"/>
</dbReference>
<evidence type="ECO:0000259" key="3">
    <source>
        <dbReference type="PROSITE" id="PS50004"/>
    </source>
</evidence>
<dbReference type="PANTHER" id="PTHR12157">
    <property type="entry name" value="REGULATING SYNAPTIC MEMBRANE EXOCYTOSIS PROTEIN"/>
    <property type="match status" value="1"/>
</dbReference>
<dbReference type="GO" id="GO:0048791">
    <property type="term" value="P:calcium ion-regulated exocytosis of neurotransmitter"/>
    <property type="evidence" value="ECO:0007669"/>
    <property type="project" value="TreeGrafter"/>
</dbReference>
<protein>
    <recommendedName>
        <fullName evidence="3">C2 domain-containing protein</fullName>
    </recommendedName>
</protein>
<keyword evidence="1" id="KW-0770">Synapse</keyword>
<dbReference type="GO" id="GO:0050806">
    <property type="term" value="P:positive regulation of synaptic transmission"/>
    <property type="evidence" value="ECO:0007669"/>
    <property type="project" value="TreeGrafter"/>
</dbReference>
<dbReference type="Proteomes" id="UP000711488">
    <property type="component" value="Unassembled WGS sequence"/>
</dbReference>
<dbReference type="GO" id="GO:0042391">
    <property type="term" value="P:regulation of membrane potential"/>
    <property type="evidence" value="ECO:0007669"/>
    <property type="project" value="TreeGrafter"/>
</dbReference>
<dbReference type="EMBL" id="JQDR03011277">
    <property type="protein sequence ID" value="KAA0192980.1"/>
    <property type="molecule type" value="Genomic_DNA"/>
</dbReference>
<dbReference type="Pfam" id="PF00168">
    <property type="entry name" value="C2"/>
    <property type="match status" value="1"/>
</dbReference>
<dbReference type="GO" id="GO:0048788">
    <property type="term" value="C:cytoskeleton of presynaptic active zone"/>
    <property type="evidence" value="ECO:0007669"/>
    <property type="project" value="TreeGrafter"/>
</dbReference>
<comment type="subcellular location">
    <subcellularLocation>
        <location evidence="2">Synapse</location>
    </subcellularLocation>
</comment>
<proteinExistence type="predicted"/>
<dbReference type="SUPFAM" id="SSF49562">
    <property type="entry name" value="C2 domain (Calcium/lipid-binding domain, CaLB)"/>
    <property type="match status" value="1"/>
</dbReference>
<evidence type="ECO:0000256" key="2">
    <source>
        <dbReference type="ARBA" id="ARBA00034103"/>
    </source>
</evidence>
<dbReference type="GO" id="GO:0042734">
    <property type="term" value="C:presynaptic membrane"/>
    <property type="evidence" value="ECO:0007669"/>
    <property type="project" value="TreeGrafter"/>
</dbReference>
<evidence type="ECO:0000256" key="1">
    <source>
        <dbReference type="ARBA" id="ARBA00023018"/>
    </source>
</evidence>
<dbReference type="PROSITE" id="PS50004">
    <property type="entry name" value="C2"/>
    <property type="match status" value="1"/>
</dbReference>
<dbReference type="InterPro" id="IPR000008">
    <property type="entry name" value="C2_dom"/>
</dbReference>
<organism evidence="4">
    <name type="scientific">Hyalella azteca</name>
    <name type="common">Amphipod</name>
    <dbReference type="NCBI Taxonomy" id="294128"/>
    <lineage>
        <taxon>Eukaryota</taxon>
        <taxon>Metazoa</taxon>
        <taxon>Ecdysozoa</taxon>
        <taxon>Arthropoda</taxon>
        <taxon>Crustacea</taxon>
        <taxon>Multicrustacea</taxon>
        <taxon>Malacostraca</taxon>
        <taxon>Eumalacostraca</taxon>
        <taxon>Peracarida</taxon>
        <taxon>Amphipoda</taxon>
        <taxon>Senticaudata</taxon>
        <taxon>Talitrida</taxon>
        <taxon>Talitroidea</taxon>
        <taxon>Hyalellidae</taxon>
        <taxon>Hyalella</taxon>
    </lineage>
</organism>
<reference evidence="4" key="3">
    <citation type="submission" date="2019-06" db="EMBL/GenBank/DDBJ databases">
        <authorList>
            <person name="Poynton C."/>
            <person name="Hasenbein S."/>
            <person name="Benoit J.B."/>
            <person name="Sepulveda M.S."/>
            <person name="Poelchau M.F."/>
            <person name="Murali S.C."/>
            <person name="Chen S."/>
            <person name="Glastad K.M."/>
            <person name="Werren J.H."/>
            <person name="Vineis J.H."/>
            <person name="Bowen J.L."/>
            <person name="Friedrich M."/>
            <person name="Jones J."/>
            <person name="Robertson H.M."/>
            <person name="Feyereisen R."/>
            <person name="Mechler-Hickson A."/>
            <person name="Mathers N."/>
            <person name="Lee C.E."/>
            <person name="Colbourne J.K."/>
            <person name="Biales A."/>
            <person name="Johnston J.S."/>
            <person name="Wellborn G.A."/>
            <person name="Rosendale A.J."/>
            <person name="Cridge A.G."/>
            <person name="Munoz-Torres M.C."/>
            <person name="Bain P.A."/>
            <person name="Manny A.R."/>
            <person name="Major K.M."/>
            <person name="Lambert F.N."/>
            <person name="Vulpe C.D."/>
            <person name="Tuck P."/>
            <person name="Blalock B.J."/>
            <person name="Lin Y.-Y."/>
            <person name="Smith M.E."/>
            <person name="Ochoa-Acuna H."/>
            <person name="Chen M.-J.M."/>
            <person name="Childers C.P."/>
            <person name="Qu J."/>
            <person name="Dugan S."/>
            <person name="Lee S.L."/>
            <person name="Chao H."/>
            <person name="Dinh H."/>
            <person name="Han Y."/>
            <person name="Doddapaneni H."/>
            <person name="Worley K.C."/>
            <person name="Muzny D.M."/>
            <person name="Gibbs R.A."/>
            <person name="Richards S."/>
        </authorList>
    </citation>
    <scope>NUCLEOTIDE SEQUENCE</scope>
    <source>
        <strain evidence="4">HAZT.00-mixed</strain>
        <tissue evidence="4">Whole organism</tissue>
    </source>
</reference>